<protein>
    <submittedName>
        <fullName evidence="2">Uncharacterized protein</fullName>
    </submittedName>
</protein>
<dbReference type="Gene3D" id="3.90.530.10">
    <property type="entry name" value="XPA C-terminal domain"/>
    <property type="match status" value="1"/>
</dbReference>
<proteinExistence type="predicted"/>
<evidence type="ECO:0000313" key="2">
    <source>
        <dbReference type="EMBL" id="QHT21792.1"/>
    </source>
</evidence>
<organism evidence="2">
    <name type="scientific">viral metagenome</name>
    <dbReference type="NCBI Taxonomy" id="1070528"/>
    <lineage>
        <taxon>unclassified sequences</taxon>
        <taxon>metagenomes</taxon>
        <taxon>organismal metagenomes</taxon>
    </lineage>
</organism>
<evidence type="ECO:0000256" key="1">
    <source>
        <dbReference type="SAM" id="Coils"/>
    </source>
</evidence>
<accession>A0A6C0DZB5</accession>
<name>A0A6C0DZB5_9ZZZZ</name>
<feature type="coiled-coil region" evidence="1">
    <location>
        <begin position="215"/>
        <end position="242"/>
    </location>
</feature>
<keyword evidence="1" id="KW-0175">Coiled coil</keyword>
<reference evidence="2" key="1">
    <citation type="journal article" date="2020" name="Nature">
        <title>Giant virus diversity and host interactions through global metagenomics.</title>
        <authorList>
            <person name="Schulz F."/>
            <person name="Roux S."/>
            <person name="Paez-Espino D."/>
            <person name="Jungbluth S."/>
            <person name="Walsh D.A."/>
            <person name="Denef V.J."/>
            <person name="McMahon K.D."/>
            <person name="Konstantinidis K.T."/>
            <person name="Eloe-Fadrosh E.A."/>
            <person name="Kyrpides N.C."/>
            <person name="Woyke T."/>
        </authorList>
    </citation>
    <scope>NUCLEOTIDE SEQUENCE</scope>
    <source>
        <strain evidence="2">GVMAG-M-3300023179-103</strain>
    </source>
</reference>
<dbReference type="InterPro" id="IPR037129">
    <property type="entry name" value="XPA_sf"/>
</dbReference>
<dbReference type="AlphaFoldDB" id="A0A6C0DZB5"/>
<sequence length="328" mass="39008">MSIKTCSSCNNETTKLQKKFETDICDNCYNSDDFNYISKTDAKKKYKLKDSDLDNLICDMITHSKYKNIMCLYKKKDIMDIADSIKDEIEQNELIKQNKKISIKKKRETTVLKILNNSEITNIMSNKIIIQYIENGGMTIKNLKIYIDRITKLEKENIKDLLPSHLYDKYISGEISIDELKFYCNRKTEIGDFINELIIDEEYIEEYFINKTITAKDLKDMNERKKELIKRLEERNLVLRNDSTYCSEYIYENKRNINEVLNMVEEMNFFYTKTGYPQILRNIYRENRNYYIDFSESTKNSFSATAKKIALKEFKKQGNIKDIPSFLQ</sequence>
<dbReference type="EMBL" id="MN739697">
    <property type="protein sequence ID" value="QHT21792.1"/>
    <property type="molecule type" value="Genomic_DNA"/>
</dbReference>